<name>A0A212R4A5_9PROT</name>
<protein>
    <submittedName>
        <fullName evidence="1">Uncharacterized protein</fullName>
    </submittedName>
</protein>
<organism evidence="1 2">
    <name type="scientific">Arboricoccus pini</name>
    <dbReference type="NCBI Taxonomy" id="1963835"/>
    <lineage>
        <taxon>Bacteria</taxon>
        <taxon>Pseudomonadati</taxon>
        <taxon>Pseudomonadota</taxon>
        <taxon>Alphaproteobacteria</taxon>
        <taxon>Geminicoccales</taxon>
        <taxon>Geminicoccaceae</taxon>
        <taxon>Arboricoccus</taxon>
    </lineage>
</organism>
<dbReference type="Proteomes" id="UP000197065">
    <property type="component" value="Unassembled WGS sequence"/>
</dbReference>
<accession>A0A212R4A5</accession>
<reference evidence="1 2" key="1">
    <citation type="submission" date="2017-06" db="EMBL/GenBank/DDBJ databases">
        <authorList>
            <person name="Kim H.J."/>
            <person name="Triplett B.A."/>
        </authorList>
    </citation>
    <scope>NUCLEOTIDE SEQUENCE [LARGE SCALE GENOMIC DNA]</scope>
    <source>
        <strain evidence="1 2">B29T1</strain>
    </source>
</reference>
<dbReference type="AlphaFoldDB" id="A0A212R4A5"/>
<proteinExistence type="predicted"/>
<evidence type="ECO:0000313" key="1">
    <source>
        <dbReference type="EMBL" id="SNB66880.1"/>
    </source>
</evidence>
<keyword evidence="2" id="KW-1185">Reference proteome</keyword>
<dbReference type="EMBL" id="FYEH01000005">
    <property type="protein sequence ID" value="SNB66880.1"/>
    <property type="molecule type" value="Genomic_DNA"/>
</dbReference>
<sequence length="58" mass="6496">MRLFLPGRAVFVLDCIIEYIPIFADDTDNSLERCVCETAIAPSGIKLAVVFVPQRRVL</sequence>
<evidence type="ECO:0000313" key="2">
    <source>
        <dbReference type="Proteomes" id="UP000197065"/>
    </source>
</evidence>
<gene>
    <name evidence="1" type="ORF">SAMN07250955_105209</name>
</gene>